<dbReference type="EMBL" id="BKAJ01000103">
    <property type="protein sequence ID" value="GEP58532.1"/>
    <property type="molecule type" value="Genomic_DNA"/>
</dbReference>
<dbReference type="Pfam" id="PF13460">
    <property type="entry name" value="NAD_binding_10"/>
    <property type="match status" value="1"/>
</dbReference>
<dbReference type="AlphaFoldDB" id="A0A512NHY8"/>
<dbReference type="Gene3D" id="3.40.50.720">
    <property type="entry name" value="NAD(P)-binding Rossmann-like Domain"/>
    <property type="match status" value="1"/>
</dbReference>
<accession>A0A512NHY8</accession>
<comment type="caution">
    <text evidence="2">The sequence shown here is derived from an EMBL/GenBank/DDBJ whole genome shotgun (WGS) entry which is preliminary data.</text>
</comment>
<dbReference type="RefSeq" id="WP_147153853.1">
    <property type="nucleotide sequence ID" value="NZ_BKAJ01000103.1"/>
</dbReference>
<dbReference type="Proteomes" id="UP000321058">
    <property type="component" value="Unassembled WGS sequence"/>
</dbReference>
<protein>
    <submittedName>
        <fullName evidence="2">3-beta hydroxysteroid dehydrogenase</fullName>
    </submittedName>
</protein>
<evidence type="ECO:0000313" key="2">
    <source>
        <dbReference type="EMBL" id="GEP58532.1"/>
    </source>
</evidence>
<dbReference type="InterPro" id="IPR051606">
    <property type="entry name" value="Polyketide_Oxido-like"/>
</dbReference>
<feature type="domain" description="NAD(P)-binding" evidence="1">
    <location>
        <begin position="7"/>
        <end position="192"/>
    </location>
</feature>
<dbReference type="OrthoDB" id="7352421at2"/>
<dbReference type="InterPro" id="IPR016040">
    <property type="entry name" value="NAD(P)-bd_dom"/>
</dbReference>
<dbReference type="InterPro" id="IPR036291">
    <property type="entry name" value="NAD(P)-bd_dom_sf"/>
</dbReference>
<evidence type="ECO:0000313" key="3">
    <source>
        <dbReference type="Proteomes" id="UP000321058"/>
    </source>
</evidence>
<keyword evidence="3" id="KW-1185">Reference proteome</keyword>
<dbReference type="PANTHER" id="PTHR43355:SF2">
    <property type="entry name" value="FLAVIN REDUCTASE (NADPH)"/>
    <property type="match status" value="1"/>
</dbReference>
<evidence type="ECO:0000259" key="1">
    <source>
        <dbReference type="Pfam" id="PF13460"/>
    </source>
</evidence>
<proteinExistence type="predicted"/>
<name>A0A512NHY8_9HYPH</name>
<dbReference type="PANTHER" id="PTHR43355">
    <property type="entry name" value="FLAVIN REDUCTASE (NADPH)"/>
    <property type="match status" value="1"/>
</dbReference>
<sequence>MNIVLAGATGNIGSRILDEALRRGHRVTGLTRDPAKLGARDGLQAKKANTTDVAAFADVLKGHDAAILSVKWNENDVHQVLDALRKAGIKRCLFVVGAGSLLRTDGRTHFDHMAEKGIQPSTSKPAALALAEVQKVADLDWTAISPPASIQPGERTGKFRLGRDHLLEDDKGKSEISREDFAIAIMDEIEKPTHIRQRFTAAY</sequence>
<gene>
    <name evidence="2" type="ORF">RSO01_56980</name>
</gene>
<organism evidence="2 3">
    <name type="scientific">Reyranella soli</name>
    <dbReference type="NCBI Taxonomy" id="1230389"/>
    <lineage>
        <taxon>Bacteria</taxon>
        <taxon>Pseudomonadati</taxon>
        <taxon>Pseudomonadota</taxon>
        <taxon>Alphaproteobacteria</taxon>
        <taxon>Hyphomicrobiales</taxon>
        <taxon>Reyranellaceae</taxon>
        <taxon>Reyranella</taxon>
    </lineage>
</organism>
<dbReference type="GO" id="GO:0016646">
    <property type="term" value="F:oxidoreductase activity, acting on the CH-NH group of donors, NAD or NADP as acceptor"/>
    <property type="evidence" value="ECO:0007669"/>
    <property type="project" value="TreeGrafter"/>
</dbReference>
<dbReference type="SUPFAM" id="SSF51735">
    <property type="entry name" value="NAD(P)-binding Rossmann-fold domains"/>
    <property type="match status" value="1"/>
</dbReference>
<reference evidence="2 3" key="1">
    <citation type="submission" date="2019-07" db="EMBL/GenBank/DDBJ databases">
        <title>Whole genome shotgun sequence of Reyranella soli NBRC 108950.</title>
        <authorList>
            <person name="Hosoyama A."/>
            <person name="Uohara A."/>
            <person name="Ohji S."/>
            <person name="Ichikawa N."/>
        </authorList>
    </citation>
    <scope>NUCLEOTIDE SEQUENCE [LARGE SCALE GENOMIC DNA]</scope>
    <source>
        <strain evidence="2 3">NBRC 108950</strain>
    </source>
</reference>